<proteinExistence type="predicted"/>
<dbReference type="OrthoDB" id="9811959at2"/>
<dbReference type="EMBL" id="AQRA01000002">
    <property type="protein sequence ID" value="EZH74853.1"/>
    <property type="molecule type" value="Genomic_DNA"/>
</dbReference>
<protein>
    <recommendedName>
        <fullName evidence="3">30S ribosomal protein S23</fullName>
    </recommendedName>
</protein>
<evidence type="ECO:0000313" key="2">
    <source>
        <dbReference type="Proteomes" id="UP000023541"/>
    </source>
</evidence>
<gene>
    <name evidence="1" type="ORF">ATO12_08935</name>
</gene>
<dbReference type="Proteomes" id="UP000023541">
    <property type="component" value="Unassembled WGS sequence"/>
</dbReference>
<dbReference type="InterPro" id="IPR012657">
    <property type="entry name" value="23S_rRNA-intervening_sequence"/>
</dbReference>
<evidence type="ECO:0008006" key="3">
    <source>
        <dbReference type="Google" id="ProtNLM"/>
    </source>
</evidence>
<dbReference type="STRING" id="1317122.ATO12_08935"/>
<dbReference type="CDD" id="cd16377">
    <property type="entry name" value="23S_rRNA_IVP_like"/>
    <property type="match status" value="1"/>
</dbReference>
<accession>A0A023BYX3</accession>
<evidence type="ECO:0000313" key="1">
    <source>
        <dbReference type="EMBL" id="EZH74853.1"/>
    </source>
</evidence>
<keyword evidence="2" id="KW-1185">Reference proteome</keyword>
<name>A0A023BYX3_9FLAO</name>
<dbReference type="InterPro" id="IPR036583">
    <property type="entry name" value="23S_rRNA_IVS_sf"/>
</dbReference>
<dbReference type="Pfam" id="PF05635">
    <property type="entry name" value="23S_rRNA_IVP"/>
    <property type="match status" value="1"/>
</dbReference>
<sequence length="116" mass="13540">MRDFKELKVWKESHKLCLLIYELTKRFPDDERFGIISQLRRASTSVPTNISEGCGHDFNKEFARFLRIASGSISEVEYPLILSKDLGYLEKEQANDLLNKVVFIRKMLFNLVKAIK</sequence>
<comment type="caution">
    <text evidence="1">The sequence shown here is derived from an EMBL/GenBank/DDBJ whole genome shotgun (WGS) entry which is preliminary data.</text>
</comment>
<reference evidence="1 2" key="1">
    <citation type="submission" date="2014-04" db="EMBL/GenBank/DDBJ databases">
        <title>Aquimarina sp. 22II-S11-z7 Genome Sequencing.</title>
        <authorList>
            <person name="Lai Q."/>
        </authorList>
    </citation>
    <scope>NUCLEOTIDE SEQUENCE [LARGE SCALE GENOMIC DNA]</scope>
    <source>
        <strain evidence="1 2">22II-S11-z7</strain>
    </source>
</reference>
<dbReference type="PANTHER" id="PTHR38471">
    <property type="entry name" value="FOUR HELIX BUNDLE PROTEIN"/>
    <property type="match status" value="1"/>
</dbReference>
<dbReference type="PANTHER" id="PTHR38471:SF2">
    <property type="entry name" value="FOUR HELIX BUNDLE PROTEIN"/>
    <property type="match status" value="1"/>
</dbReference>
<dbReference type="AlphaFoldDB" id="A0A023BYX3"/>
<dbReference type="NCBIfam" id="TIGR02436">
    <property type="entry name" value="four helix bundle protein"/>
    <property type="match status" value="1"/>
</dbReference>
<organism evidence="1 2">
    <name type="scientific">Aquimarina atlantica</name>
    <dbReference type="NCBI Taxonomy" id="1317122"/>
    <lineage>
        <taxon>Bacteria</taxon>
        <taxon>Pseudomonadati</taxon>
        <taxon>Bacteroidota</taxon>
        <taxon>Flavobacteriia</taxon>
        <taxon>Flavobacteriales</taxon>
        <taxon>Flavobacteriaceae</taxon>
        <taxon>Aquimarina</taxon>
    </lineage>
</organism>
<dbReference type="RefSeq" id="WP_034239698.1">
    <property type="nucleotide sequence ID" value="NZ_AQRA01000002.1"/>
</dbReference>
<dbReference type="eggNOG" id="ENOG5032YWC">
    <property type="taxonomic scope" value="Bacteria"/>
</dbReference>
<dbReference type="Gene3D" id="1.20.1440.60">
    <property type="entry name" value="23S rRNA-intervening sequence"/>
    <property type="match status" value="1"/>
</dbReference>
<dbReference type="SUPFAM" id="SSF158446">
    <property type="entry name" value="IVS-encoded protein-like"/>
    <property type="match status" value="1"/>
</dbReference>